<reference evidence="1 2" key="1">
    <citation type="submission" date="2019-06" db="EMBL/GenBank/DDBJ databases">
        <title>Whole genome sequence for Rhodospirillaceae sp. R148.</title>
        <authorList>
            <person name="Wang G."/>
        </authorList>
    </citation>
    <scope>NUCLEOTIDE SEQUENCE [LARGE SCALE GENOMIC DNA]</scope>
    <source>
        <strain evidence="1 2">R148</strain>
    </source>
</reference>
<dbReference type="RefSeq" id="WP_142896081.1">
    <property type="nucleotide sequence ID" value="NZ_ML660054.1"/>
</dbReference>
<proteinExistence type="predicted"/>
<dbReference type="OrthoDB" id="9809136at2"/>
<evidence type="ECO:0000313" key="1">
    <source>
        <dbReference type="EMBL" id="TQV80368.1"/>
    </source>
</evidence>
<accession>A0A545TT25</accession>
<protein>
    <submittedName>
        <fullName evidence="1">DUF1491 family protein</fullName>
    </submittedName>
</protein>
<name>A0A545TT25_9PROT</name>
<dbReference type="Proteomes" id="UP000315252">
    <property type="component" value="Unassembled WGS sequence"/>
</dbReference>
<keyword evidence="2" id="KW-1185">Reference proteome</keyword>
<dbReference type="AlphaFoldDB" id="A0A545TT25"/>
<dbReference type="InterPro" id="IPR009964">
    <property type="entry name" value="DUF1491"/>
</dbReference>
<dbReference type="Pfam" id="PF07372">
    <property type="entry name" value="DUF1491"/>
    <property type="match status" value="1"/>
</dbReference>
<dbReference type="EMBL" id="VHSH01000003">
    <property type="protein sequence ID" value="TQV80368.1"/>
    <property type="molecule type" value="Genomic_DNA"/>
</dbReference>
<comment type="caution">
    <text evidence="1">The sequence shown here is derived from an EMBL/GenBank/DDBJ whole genome shotgun (WGS) entry which is preliminary data.</text>
</comment>
<dbReference type="Gene3D" id="3.40.1530.20">
    <property type="entry name" value="Protein of unknown function (DUF1491)"/>
    <property type="match status" value="1"/>
</dbReference>
<gene>
    <name evidence="1" type="ORF">FKG95_09255</name>
</gene>
<organism evidence="1 2">
    <name type="scientific">Denitrobaculum tricleocarpae</name>
    <dbReference type="NCBI Taxonomy" id="2591009"/>
    <lineage>
        <taxon>Bacteria</taxon>
        <taxon>Pseudomonadati</taxon>
        <taxon>Pseudomonadota</taxon>
        <taxon>Alphaproteobacteria</taxon>
        <taxon>Rhodospirillales</taxon>
        <taxon>Rhodospirillaceae</taxon>
        <taxon>Denitrobaculum</taxon>
    </lineage>
</organism>
<evidence type="ECO:0000313" key="2">
    <source>
        <dbReference type="Proteomes" id="UP000315252"/>
    </source>
</evidence>
<sequence>MFDDRLPTHLWIQAHIRTCSIEGTPATVMHKGERMSGMLLLKLNQLDLGCRVLTQMRDIDGKLGWMPALKGELVAEPEADEYIARAVKRDPDLWVVEIESRDGSHPFEGKLL</sequence>